<dbReference type="PIRSF" id="PIRSF036421">
    <property type="entry name" value="Tricorn_protease"/>
    <property type="match status" value="1"/>
</dbReference>
<evidence type="ECO:0000256" key="6">
    <source>
        <dbReference type="ARBA" id="ARBA00022825"/>
    </source>
</evidence>
<dbReference type="PANTHER" id="PTHR43253:SF1">
    <property type="entry name" value="TRICORN PROTEASE HOMOLOG 2-RELATED"/>
    <property type="match status" value="1"/>
</dbReference>
<gene>
    <name evidence="11" type="ORF">Cabys_1334</name>
    <name evidence="12" type="ORF">Calab_2513</name>
</gene>
<dbReference type="OrthoDB" id="9815657at2"/>
<accession>H1XNF2</accession>
<dbReference type="GO" id="GO:0006508">
    <property type="term" value="P:proteolysis"/>
    <property type="evidence" value="ECO:0007669"/>
    <property type="project" value="UniProtKB-UniRule"/>
</dbReference>
<dbReference type="Gene3D" id="3.90.226.10">
    <property type="entry name" value="2-enoyl-CoA Hydratase, Chain A, domain 1"/>
    <property type="match status" value="1"/>
</dbReference>
<dbReference type="CDD" id="cd07562">
    <property type="entry name" value="Peptidase_S41_TRI"/>
    <property type="match status" value="1"/>
</dbReference>
<evidence type="ECO:0000256" key="1">
    <source>
        <dbReference type="ARBA" id="ARBA00004496"/>
    </source>
</evidence>
<evidence type="ECO:0000256" key="5">
    <source>
        <dbReference type="ARBA" id="ARBA00022801"/>
    </source>
</evidence>
<feature type="active site" description="Charge relay system" evidence="8">
    <location>
        <position position="747"/>
    </location>
</feature>
<dbReference type="Gene3D" id="2.130.10.10">
    <property type="entry name" value="YVTN repeat-like/Quinoprotein amine dehydrogenase"/>
    <property type="match status" value="1"/>
</dbReference>
<dbReference type="eggNOG" id="COG4946">
    <property type="taxonomic scope" value="Bacteria"/>
</dbReference>
<keyword evidence="6 7" id="KW-0720">Serine protease</keyword>
<evidence type="ECO:0000313" key="14">
    <source>
        <dbReference type="Proteomes" id="UP000183868"/>
    </source>
</evidence>
<dbReference type="SUPFAM" id="SSF52096">
    <property type="entry name" value="ClpP/crotonase"/>
    <property type="match status" value="1"/>
</dbReference>
<dbReference type="eggNOG" id="COG0793">
    <property type="taxonomic scope" value="Bacteria"/>
</dbReference>
<dbReference type="Gene3D" id="2.120.10.60">
    <property type="entry name" value="Tricorn protease N-terminal domain"/>
    <property type="match status" value="1"/>
</dbReference>
<evidence type="ECO:0000313" key="13">
    <source>
        <dbReference type="Proteomes" id="UP000004671"/>
    </source>
</evidence>
<dbReference type="STRING" id="880073.Cabys_1334"/>
<evidence type="ECO:0000256" key="7">
    <source>
        <dbReference type="PIRNR" id="PIRNR036421"/>
    </source>
</evidence>
<evidence type="ECO:0000256" key="8">
    <source>
        <dbReference type="PIRSR" id="PIRSR036421-1"/>
    </source>
</evidence>
<dbReference type="Gene3D" id="2.30.42.10">
    <property type="match status" value="1"/>
</dbReference>
<dbReference type="Gene3D" id="3.30.750.44">
    <property type="match status" value="1"/>
</dbReference>
<dbReference type="GO" id="GO:0008236">
    <property type="term" value="F:serine-type peptidase activity"/>
    <property type="evidence" value="ECO:0007669"/>
    <property type="project" value="UniProtKB-UniRule"/>
</dbReference>
<evidence type="ECO:0000259" key="10">
    <source>
        <dbReference type="SMART" id="SM00245"/>
    </source>
</evidence>
<keyword evidence="3 7" id="KW-0963">Cytoplasm</keyword>
<dbReference type="InterPro" id="IPR015943">
    <property type="entry name" value="WD40/YVTN_repeat-like_dom_sf"/>
</dbReference>
<feature type="signal peptide" evidence="9">
    <location>
        <begin position="1"/>
        <end position="20"/>
    </location>
</feature>
<dbReference type="KEGG" id="caby:Cabys_1334"/>
<dbReference type="HOGENOM" id="CLU_005503_0_0_0"/>
<feature type="domain" description="Tail specific protease" evidence="10">
    <location>
        <begin position="849"/>
        <end position="1041"/>
    </location>
</feature>
<dbReference type="InterPro" id="IPR005151">
    <property type="entry name" value="Tail-specific_protease"/>
</dbReference>
<dbReference type="PANTHER" id="PTHR43253">
    <property type="entry name" value="TRICORN PROTEASE HOMOLOG 2-RELATED"/>
    <property type="match status" value="1"/>
</dbReference>
<organism evidence="12 13">
    <name type="scientific">Caldithrix abyssi DSM 13497</name>
    <dbReference type="NCBI Taxonomy" id="880073"/>
    <lineage>
        <taxon>Bacteria</taxon>
        <taxon>Pseudomonadati</taxon>
        <taxon>Calditrichota</taxon>
        <taxon>Calditrichia</taxon>
        <taxon>Calditrichales</taxon>
        <taxon>Calditrichaceae</taxon>
        <taxon>Caldithrix</taxon>
    </lineage>
</organism>
<proteinExistence type="inferred from homology"/>
<dbReference type="SUPFAM" id="SSF69304">
    <property type="entry name" value="Tricorn protease N-terminal domain"/>
    <property type="match status" value="1"/>
</dbReference>
<keyword evidence="5 7" id="KW-0378">Hydrolase</keyword>
<dbReference type="Pfam" id="PF14685">
    <property type="entry name" value="PDZ_Tricorn"/>
    <property type="match status" value="1"/>
</dbReference>
<dbReference type="Pfam" id="PF03572">
    <property type="entry name" value="Peptidase_S41"/>
    <property type="match status" value="1"/>
</dbReference>
<dbReference type="InterPro" id="IPR029414">
    <property type="entry name" value="Tricorn_PDZ"/>
</dbReference>
<dbReference type="InterPro" id="IPR029045">
    <property type="entry name" value="ClpP/crotonase-like_dom_sf"/>
</dbReference>
<dbReference type="InterPro" id="IPR036034">
    <property type="entry name" value="PDZ_sf"/>
</dbReference>
<dbReference type="EC" id="3.4.21.-" evidence="7"/>
<feature type="active site" description="Nucleophile" evidence="8">
    <location>
        <position position="972"/>
    </location>
</feature>
<evidence type="ECO:0000256" key="4">
    <source>
        <dbReference type="ARBA" id="ARBA00022670"/>
    </source>
</evidence>
<feature type="active site" description="Charge relay system" evidence="8">
    <location>
        <position position="1030"/>
    </location>
</feature>
<name>H1XNF2_CALAY</name>
<dbReference type="Pfam" id="PF26549">
    <property type="entry name" value="Tricorn_N"/>
    <property type="match status" value="1"/>
</dbReference>
<evidence type="ECO:0000256" key="2">
    <source>
        <dbReference type="ARBA" id="ARBA00008524"/>
    </source>
</evidence>
<sequence precursor="true">MRRVVLFSLLLFLIHCNVFAQKQKLTPILHYPDIYGDWVVFVAGGDIWKANINDGQAIRLTMHDGEETFPKFSPDGSMIAFTGEYDGNSDVYVMNADGSQIRRVTFHPGGDLVVGWHPTKNKIIFRSNRLSYQRFSRLFMIKPDGSGLETLIMHEAAQGSFSPDGQKIAYNRLSREFRTWKRYFGGTAQDLYIFDFEQMKDEKITDFPGTDRLPMWIGNEIYFSSDRDGVLNIYALDVETKKVRQITRHKDYDVRFPSAGPQRIVYELGGYLYYVDVKNPQPKKIDIVIHTDAPEIRPYLKKVDEAVTQIAIAPNGKRALLVARGEIFTVPAKEGPTRNLTNSSGSREKDAVWSPDGKWIAYFSDADGEYQLYVMDPFGESTPQQLTHFKNGYRHTIRWSPDSKKLAFTDQTLTLYVFDLRKKKLIKVDKAEFENVDVSLDLKPIYDFNWSPDGRFIAYSKMDSTLVNKIYIYDLQEGKTRCVSEGLFNDFHPVFSRDGEHLFFISNRRFDPTYCDFEWEMVYKKLAGIYAYTLRKDGPALFPLKSDEHLEPDRQGQKKEKGSVTVRIDFDGLQQRIEALPVKRGNYRYLAVNDEALFYLNKEEGDFNRFEFRKHWPMDLYAFDFEKNEERPVVKKVDGYQLSADGSTIIFKQGKKVGLVPASAKEAEGEWLNLSDLKMWYEPLAEWQQIYREAWRMERDFYYEPGMNGLDWAKIYDRYLPMVRRSVCRQDIRFVIGEMIGELGTSHTYVFGGDVQRKAQRVNVGLLGADYEVDGKHNLYRFKKIYRVPDWRGQFVPPLFGPGKEVKEGDYLLKVNQQLVTADRNIYSYFIDLANKQVTLWVNDQPTLKGARKVMVKPVGNEYALRYLDWVEHNRLLVEKLSNGQIGYLHLPDTYNGSARIFPKYYYSQTRKKALIIDGRYNGGGLDPDIFLQRLNKKPLAYWTRRYSHDYFTPWMGNNAHLACLTNRQAGSGGDLLPFLFRKKGMGPVIGTRSWGGLVGVSMWASLVDGGGLSAPDYRIYDTDGKWVVENEGVAPDPGFEIDNDPVQMHKGYDAQLMKAVDYLMKKIKEEPRPWPKHEPFPRQKLN</sequence>
<comment type="function">
    <text evidence="7">Degrades oligopeptides.</text>
</comment>
<dbReference type="Proteomes" id="UP000183868">
    <property type="component" value="Chromosome"/>
</dbReference>
<dbReference type="AlphaFoldDB" id="H1XNF2"/>
<dbReference type="SUPFAM" id="SSF82171">
    <property type="entry name" value="DPP6 N-terminal domain-like"/>
    <property type="match status" value="1"/>
</dbReference>
<comment type="subcellular location">
    <subcellularLocation>
        <location evidence="1 7">Cytoplasm</location>
    </subcellularLocation>
</comment>
<evidence type="ECO:0000313" key="12">
    <source>
        <dbReference type="EMBL" id="EHO42123.1"/>
    </source>
</evidence>
<dbReference type="Proteomes" id="UP000004671">
    <property type="component" value="Chromosome"/>
</dbReference>
<dbReference type="InterPro" id="IPR028204">
    <property type="entry name" value="Tricorn_C1"/>
</dbReference>
<dbReference type="PaxDb" id="880073-Calab_2513"/>
<keyword evidence="13" id="KW-1185">Reference proteome</keyword>
<reference evidence="11 14" key="2">
    <citation type="submission" date="2016-11" db="EMBL/GenBank/DDBJ databases">
        <title>Genomic analysis of Caldithrix abyssi and proposal of a novel bacterial phylum Caldithrichaeota.</title>
        <authorList>
            <person name="Kublanov I."/>
            <person name="Sigalova O."/>
            <person name="Gavrilov S."/>
            <person name="Lebedinsky A."/>
            <person name="Ivanova N."/>
            <person name="Daum C."/>
            <person name="Reddy T."/>
            <person name="Klenk H.P."/>
            <person name="Goker M."/>
            <person name="Reva O."/>
            <person name="Miroshnichenko M."/>
            <person name="Kyprides N."/>
            <person name="Woyke T."/>
            <person name="Gelfand M."/>
        </authorList>
    </citation>
    <scope>NUCLEOTIDE SEQUENCE [LARGE SCALE GENOMIC DNA]</scope>
    <source>
        <strain evidence="11 14">LF13</strain>
    </source>
</reference>
<dbReference type="SUPFAM" id="SSF50156">
    <property type="entry name" value="PDZ domain-like"/>
    <property type="match status" value="1"/>
</dbReference>
<reference evidence="12 13" key="1">
    <citation type="submission" date="2011-09" db="EMBL/GenBank/DDBJ databases">
        <title>The permanent draft genome of Caldithrix abyssi DSM 13497.</title>
        <authorList>
            <consortium name="US DOE Joint Genome Institute (JGI-PGF)"/>
            <person name="Lucas S."/>
            <person name="Han J."/>
            <person name="Lapidus A."/>
            <person name="Bruce D."/>
            <person name="Goodwin L."/>
            <person name="Pitluck S."/>
            <person name="Peters L."/>
            <person name="Kyrpides N."/>
            <person name="Mavromatis K."/>
            <person name="Ivanova N."/>
            <person name="Mikhailova N."/>
            <person name="Chertkov O."/>
            <person name="Detter J.C."/>
            <person name="Tapia R."/>
            <person name="Han C."/>
            <person name="Land M."/>
            <person name="Hauser L."/>
            <person name="Markowitz V."/>
            <person name="Cheng J.-F."/>
            <person name="Hugenholtz P."/>
            <person name="Woyke T."/>
            <person name="Wu D."/>
            <person name="Spring S."/>
            <person name="Brambilla E."/>
            <person name="Klenk H.-P."/>
            <person name="Eisen J.A."/>
        </authorList>
    </citation>
    <scope>NUCLEOTIDE SEQUENCE [LARGE SCALE GENOMIC DNA]</scope>
    <source>
        <strain evidence="12 13">DSM 13497</strain>
    </source>
</reference>
<dbReference type="SMART" id="SM00245">
    <property type="entry name" value="TSPc"/>
    <property type="match status" value="1"/>
</dbReference>
<comment type="similarity">
    <text evidence="2 7">Belongs to the peptidase S41B family.</text>
</comment>
<evidence type="ECO:0000313" key="11">
    <source>
        <dbReference type="EMBL" id="APF18083.1"/>
    </source>
</evidence>
<dbReference type="Pfam" id="PF14684">
    <property type="entry name" value="Tricorn_C1"/>
    <property type="match status" value="1"/>
</dbReference>
<evidence type="ECO:0000256" key="9">
    <source>
        <dbReference type="SAM" id="SignalP"/>
    </source>
</evidence>
<dbReference type="GO" id="GO:0005737">
    <property type="term" value="C:cytoplasm"/>
    <property type="evidence" value="ECO:0007669"/>
    <property type="project" value="UniProtKB-SubCell"/>
</dbReference>
<feature type="chain" id="PRO_5010497806" description="Tricorn protease homolog" evidence="9">
    <location>
        <begin position="21"/>
        <end position="1087"/>
    </location>
</feature>
<protein>
    <recommendedName>
        <fullName evidence="7">Tricorn protease homolog</fullName>
        <ecNumber evidence="7">3.4.21.-</ecNumber>
    </recommendedName>
</protein>
<dbReference type="EMBL" id="CP018099">
    <property type="protein sequence ID" value="APF18083.1"/>
    <property type="molecule type" value="Genomic_DNA"/>
</dbReference>
<dbReference type="EMBL" id="CM001402">
    <property type="protein sequence ID" value="EHO42123.1"/>
    <property type="molecule type" value="Genomic_DNA"/>
</dbReference>
<keyword evidence="9" id="KW-0732">Signal</keyword>
<dbReference type="InterPro" id="IPR012393">
    <property type="entry name" value="Tricorn_protease"/>
</dbReference>
<evidence type="ECO:0000256" key="3">
    <source>
        <dbReference type="ARBA" id="ARBA00022490"/>
    </source>
</evidence>
<keyword evidence="4 7" id="KW-0645">Protease</keyword>
<dbReference type="RefSeq" id="WP_006929365.1">
    <property type="nucleotide sequence ID" value="NZ_CM001402.1"/>
</dbReference>
<dbReference type="Pfam" id="PF26550">
    <property type="entry name" value="Tricorn_2nd"/>
    <property type="match status" value="1"/>
</dbReference>